<gene>
    <name evidence="1" type="ORF">Y1Q_0011759</name>
</gene>
<accession>A0A151M143</accession>
<reference evidence="1 2" key="1">
    <citation type="journal article" date="2012" name="Genome Biol.">
        <title>Sequencing three crocodilian genomes to illuminate the evolution of archosaurs and amniotes.</title>
        <authorList>
            <person name="St John J.A."/>
            <person name="Braun E.L."/>
            <person name="Isberg S.R."/>
            <person name="Miles L.G."/>
            <person name="Chong A.Y."/>
            <person name="Gongora J."/>
            <person name="Dalzell P."/>
            <person name="Moran C."/>
            <person name="Bed'hom B."/>
            <person name="Abzhanov A."/>
            <person name="Burgess S.C."/>
            <person name="Cooksey A.M."/>
            <person name="Castoe T.A."/>
            <person name="Crawford N.G."/>
            <person name="Densmore L.D."/>
            <person name="Drew J.C."/>
            <person name="Edwards S.V."/>
            <person name="Faircloth B.C."/>
            <person name="Fujita M.K."/>
            <person name="Greenwold M.J."/>
            <person name="Hoffmann F.G."/>
            <person name="Howard J.M."/>
            <person name="Iguchi T."/>
            <person name="Janes D.E."/>
            <person name="Khan S.Y."/>
            <person name="Kohno S."/>
            <person name="de Koning A.J."/>
            <person name="Lance S.L."/>
            <person name="McCarthy F.M."/>
            <person name="McCormack J.E."/>
            <person name="Merchant M.E."/>
            <person name="Peterson D.G."/>
            <person name="Pollock D.D."/>
            <person name="Pourmand N."/>
            <person name="Raney B.J."/>
            <person name="Roessler K.A."/>
            <person name="Sanford J.R."/>
            <person name="Sawyer R.H."/>
            <person name="Schmidt C.J."/>
            <person name="Triplett E.W."/>
            <person name="Tuberville T.D."/>
            <person name="Venegas-Anaya M."/>
            <person name="Howard J.T."/>
            <person name="Jarvis E.D."/>
            <person name="Guillette L.J.Jr."/>
            <person name="Glenn T.C."/>
            <person name="Green R.E."/>
            <person name="Ray D.A."/>
        </authorList>
    </citation>
    <scope>NUCLEOTIDE SEQUENCE [LARGE SCALE GENOMIC DNA]</scope>
    <source>
        <strain evidence="1">KSC_2009_1</strain>
    </source>
</reference>
<evidence type="ECO:0000313" key="2">
    <source>
        <dbReference type="Proteomes" id="UP000050525"/>
    </source>
</evidence>
<comment type="caution">
    <text evidence="1">The sequence shown here is derived from an EMBL/GenBank/DDBJ whole genome shotgun (WGS) entry which is preliminary data.</text>
</comment>
<sequence length="76" mass="8657">MPLGSWSLAAYFNALRNTASSKHKGTDLNFSIWDWKESKRYRSETRYGDTGLVLPGEKCLTRCSSAWLSQAHTFPK</sequence>
<name>A0A151M143_ALLMI</name>
<dbReference type="AlphaFoldDB" id="A0A151M143"/>
<dbReference type="Proteomes" id="UP000050525">
    <property type="component" value="Unassembled WGS sequence"/>
</dbReference>
<protein>
    <submittedName>
        <fullName evidence="1">Uncharacterized protein</fullName>
    </submittedName>
</protein>
<proteinExistence type="predicted"/>
<dbReference type="EMBL" id="AKHW03006853">
    <property type="protein sequence ID" value="KYO18200.1"/>
    <property type="molecule type" value="Genomic_DNA"/>
</dbReference>
<keyword evidence="2" id="KW-1185">Reference proteome</keyword>
<organism evidence="1 2">
    <name type="scientific">Alligator mississippiensis</name>
    <name type="common">American alligator</name>
    <dbReference type="NCBI Taxonomy" id="8496"/>
    <lineage>
        <taxon>Eukaryota</taxon>
        <taxon>Metazoa</taxon>
        <taxon>Chordata</taxon>
        <taxon>Craniata</taxon>
        <taxon>Vertebrata</taxon>
        <taxon>Euteleostomi</taxon>
        <taxon>Archelosauria</taxon>
        <taxon>Archosauria</taxon>
        <taxon>Crocodylia</taxon>
        <taxon>Alligatoridae</taxon>
        <taxon>Alligatorinae</taxon>
        <taxon>Alligator</taxon>
    </lineage>
</organism>
<evidence type="ECO:0000313" key="1">
    <source>
        <dbReference type="EMBL" id="KYO18200.1"/>
    </source>
</evidence>